<accession>A0A6G1CZH9</accession>
<evidence type="ECO:0000256" key="1">
    <source>
        <dbReference type="ARBA" id="ARBA00008894"/>
    </source>
</evidence>
<evidence type="ECO:0000256" key="3">
    <source>
        <dbReference type="ARBA" id="ARBA00022737"/>
    </source>
</evidence>
<dbReference type="OrthoDB" id="670616at2759"/>
<keyword evidence="2" id="KW-0433">Leucine-rich repeat</keyword>
<protein>
    <recommendedName>
        <fullName evidence="6">Disease resistance N-terminal domain-containing protein</fullName>
    </recommendedName>
</protein>
<name>A0A6G1CZH9_9ORYZ</name>
<evidence type="ECO:0000313" key="8">
    <source>
        <dbReference type="Proteomes" id="UP000479710"/>
    </source>
</evidence>
<sequence length="123" mass="14211">MVIGAPVRMVNEKASSYLLEKYMVMEGMEAQHKILKRKLPAILDVISDAEKQASEHIEGAKAWLEELKAVAFEAKEVFDEFKYEALQCEAKRNGHYTNLGFDAIKLFPTRNRVIFRYRMGKKL</sequence>
<evidence type="ECO:0000313" key="7">
    <source>
        <dbReference type="EMBL" id="KAF0905532.1"/>
    </source>
</evidence>
<feature type="domain" description="Disease resistance N-terminal" evidence="6">
    <location>
        <begin position="8"/>
        <end position="92"/>
    </location>
</feature>
<dbReference type="AlphaFoldDB" id="A0A6G1CZH9"/>
<evidence type="ECO:0000256" key="5">
    <source>
        <dbReference type="ARBA" id="ARBA00022821"/>
    </source>
</evidence>
<dbReference type="Proteomes" id="UP000479710">
    <property type="component" value="Unassembled WGS sequence"/>
</dbReference>
<evidence type="ECO:0000259" key="6">
    <source>
        <dbReference type="Pfam" id="PF18052"/>
    </source>
</evidence>
<comment type="similarity">
    <text evidence="1">Belongs to the disease resistance NB-LRR family.</text>
</comment>
<keyword evidence="5" id="KW-0611">Plant defense</keyword>
<dbReference type="Pfam" id="PF18052">
    <property type="entry name" value="Rx_N"/>
    <property type="match status" value="1"/>
</dbReference>
<dbReference type="GO" id="GO:0000166">
    <property type="term" value="F:nucleotide binding"/>
    <property type="evidence" value="ECO:0007669"/>
    <property type="project" value="UniProtKB-KW"/>
</dbReference>
<keyword evidence="4" id="KW-0547">Nucleotide-binding</keyword>
<proteinExistence type="inferred from homology"/>
<reference evidence="7 8" key="1">
    <citation type="submission" date="2019-11" db="EMBL/GenBank/DDBJ databases">
        <title>Whole genome sequence of Oryza granulata.</title>
        <authorList>
            <person name="Li W."/>
        </authorList>
    </citation>
    <scope>NUCLEOTIDE SEQUENCE [LARGE SCALE GENOMIC DNA]</scope>
    <source>
        <strain evidence="8">cv. Menghai</strain>
        <tissue evidence="7">Leaf</tissue>
    </source>
</reference>
<keyword evidence="3" id="KW-0677">Repeat</keyword>
<gene>
    <name evidence="7" type="ORF">E2562_007329</name>
</gene>
<evidence type="ECO:0000256" key="4">
    <source>
        <dbReference type="ARBA" id="ARBA00022741"/>
    </source>
</evidence>
<keyword evidence="8" id="KW-1185">Reference proteome</keyword>
<evidence type="ECO:0000256" key="2">
    <source>
        <dbReference type="ARBA" id="ARBA00022614"/>
    </source>
</evidence>
<dbReference type="Gene3D" id="1.20.5.4130">
    <property type="match status" value="1"/>
</dbReference>
<organism evidence="7 8">
    <name type="scientific">Oryza meyeriana var. granulata</name>
    <dbReference type="NCBI Taxonomy" id="110450"/>
    <lineage>
        <taxon>Eukaryota</taxon>
        <taxon>Viridiplantae</taxon>
        <taxon>Streptophyta</taxon>
        <taxon>Embryophyta</taxon>
        <taxon>Tracheophyta</taxon>
        <taxon>Spermatophyta</taxon>
        <taxon>Magnoliopsida</taxon>
        <taxon>Liliopsida</taxon>
        <taxon>Poales</taxon>
        <taxon>Poaceae</taxon>
        <taxon>BOP clade</taxon>
        <taxon>Oryzoideae</taxon>
        <taxon>Oryzeae</taxon>
        <taxon>Oryzinae</taxon>
        <taxon>Oryza</taxon>
        <taxon>Oryza meyeriana</taxon>
    </lineage>
</organism>
<dbReference type="InterPro" id="IPR041118">
    <property type="entry name" value="Rx_N"/>
</dbReference>
<comment type="caution">
    <text evidence="7">The sequence shown here is derived from an EMBL/GenBank/DDBJ whole genome shotgun (WGS) entry which is preliminary data.</text>
</comment>
<dbReference type="GO" id="GO:0006952">
    <property type="term" value="P:defense response"/>
    <property type="evidence" value="ECO:0007669"/>
    <property type="project" value="UniProtKB-KW"/>
</dbReference>
<dbReference type="EMBL" id="SPHZ02000007">
    <property type="protein sequence ID" value="KAF0905532.1"/>
    <property type="molecule type" value="Genomic_DNA"/>
</dbReference>